<feature type="transmembrane region" description="Helical" evidence="2">
    <location>
        <begin position="489"/>
        <end position="508"/>
    </location>
</feature>
<feature type="transmembrane region" description="Helical" evidence="2">
    <location>
        <begin position="12"/>
        <end position="32"/>
    </location>
</feature>
<sequence>MNSGENQKSGQSRLRMLLALPVAMIILMWPMFYNGQAFFYPDTSAYIRGVDAGVVALTGHQSLWSTDILFHEAQPETVQRLEKSPVTSAESTSTLSSQSPQSSVKSIKEKIVLSGRSVYYGALLYISSFDNRFWLTVIVQVFLVVIALLLTLQSCELFTPFRVVAVVALLALTALPLFVSFLMPDVFTSLVLLSCANFLAVRKSWNIWVFGFWFSLLSFSLLIHFSHVLLAVCFVALSLILMVLRRGKVNTAGVLAISAALFIAYAGNSAFETAVQKFAGNPPIRPPFLTARMIADGPGYHFLLDTCPDSGYTMCRFMNLLSDTVDSNDILWNSDPKIGIFTLADPVTRRAFSAEDYRFAAAVLRYDFIGQVVASVSNVAQQFFMIGTRELQYSDTRRHYFARKLPANVYAMMSDTPAFHGTIPNSLFTILNYAITIIGLAGLVWILTAQRATITKFPGPVVPLVAWLMVGVFANTVLCGAVSDPVHRYGARVAWLFPFAAMLLFYVLNTESRRQPEVFTLCSTV</sequence>
<feature type="compositionally biased region" description="Low complexity" evidence="1">
    <location>
        <begin position="87"/>
        <end position="101"/>
    </location>
</feature>
<feature type="transmembrane region" description="Helical" evidence="2">
    <location>
        <begin position="207"/>
        <end position="237"/>
    </location>
</feature>
<keyword evidence="4" id="KW-1185">Reference proteome</keyword>
<reference evidence="3 4" key="1">
    <citation type="submission" date="2017-01" db="EMBL/GenBank/DDBJ databases">
        <title>The cable genome- insights into the physiology and evolution of filamentous bacteria capable of sulfide oxidation via long distance electron transfer.</title>
        <authorList>
            <person name="Schreiber L."/>
            <person name="Bjerg J.T."/>
            <person name="Boggild A."/>
            <person name="Van De Vossenberg J."/>
            <person name="Meysman F."/>
            <person name="Nielsen L.P."/>
            <person name="Schramm A."/>
            <person name="Kjeldsen K.U."/>
        </authorList>
    </citation>
    <scope>NUCLEOTIDE SEQUENCE [LARGE SCALE GENOMIC DNA]</scope>
    <source>
        <strain evidence="3">MCF</strain>
    </source>
</reference>
<name>A0A444IU83_9BACT</name>
<feature type="transmembrane region" description="Helical" evidence="2">
    <location>
        <begin position="430"/>
        <end position="449"/>
    </location>
</feature>
<evidence type="ECO:0000256" key="2">
    <source>
        <dbReference type="SAM" id="Phobius"/>
    </source>
</evidence>
<feature type="transmembrane region" description="Helical" evidence="2">
    <location>
        <begin position="133"/>
        <end position="151"/>
    </location>
</feature>
<keyword evidence="2" id="KW-0812">Transmembrane</keyword>
<feature type="transmembrane region" description="Helical" evidence="2">
    <location>
        <begin position="249"/>
        <end position="267"/>
    </location>
</feature>
<gene>
    <name evidence="3" type="ORF">H206_02911</name>
</gene>
<feature type="region of interest" description="Disordered" evidence="1">
    <location>
        <begin position="81"/>
        <end position="101"/>
    </location>
</feature>
<evidence type="ECO:0000256" key="1">
    <source>
        <dbReference type="SAM" id="MobiDB-lite"/>
    </source>
</evidence>
<keyword evidence="2" id="KW-0472">Membrane</keyword>
<dbReference type="AlphaFoldDB" id="A0A444IU83"/>
<dbReference type="EMBL" id="MTKO01000096">
    <property type="protein sequence ID" value="RWX44383.1"/>
    <property type="molecule type" value="Genomic_DNA"/>
</dbReference>
<keyword evidence="2" id="KW-1133">Transmembrane helix</keyword>
<evidence type="ECO:0000313" key="3">
    <source>
        <dbReference type="EMBL" id="RWX44383.1"/>
    </source>
</evidence>
<dbReference type="Proteomes" id="UP000287853">
    <property type="component" value="Unassembled WGS sequence"/>
</dbReference>
<feature type="transmembrane region" description="Helical" evidence="2">
    <location>
        <begin position="163"/>
        <end position="183"/>
    </location>
</feature>
<organism evidence="3 4">
    <name type="scientific">Candidatus Electrothrix aarhusensis</name>
    <dbReference type="NCBI Taxonomy" id="1859131"/>
    <lineage>
        <taxon>Bacteria</taxon>
        <taxon>Pseudomonadati</taxon>
        <taxon>Thermodesulfobacteriota</taxon>
        <taxon>Desulfobulbia</taxon>
        <taxon>Desulfobulbales</taxon>
        <taxon>Desulfobulbaceae</taxon>
        <taxon>Candidatus Electrothrix</taxon>
    </lineage>
</organism>
<proteinExistence type="predicted"/>
<accession>A0A444IU83</accession>
<protein>
    <submittedName>
        <fullName evidence="3">Uncharacterized protein</fullName>
    </submittedName>
</protein>
<feature type="transmembrane region" description="Helical" evidence="2">
    <location>
        <begin position="461"/>
        <end position="483"/>
    </location>
</feature>
<evidence type="ECO:0000313" key="4">
    <source>
        <dbReference type="Proteomes" id="UP000287853"/>
    </source>
</evidence>
<comment type="caution">
    <text evidence="3">The sequence shown here is derived from an EMBL/GenBank/DDBJ whole genome shotgun (WGS) entry which is preliminary data.</text>
</comment>